<dbReference type="EMBL" id="BAAALD010000107">
    <property type="protein sequence ID" value="GAA1118247.1"/>
    <property type="molecule type" value="Genomic_DNA"/>
</dbReference>
<proteinExistence type="predicted"/>
<keyword evidence="2" id="KW-1185">Reference proteome</keyword>
<reference evidence="1 2" key="1">
    <citation type="journal article" date="2019" name="Int. J. Syst. Evol. Microbiol.">
        <title>The Global Catalogue of Microorganisms (GCM) 10K type strain sequencing project: providing services to taxonomists for standard genome sequencing and annotation.</title>
        <authorList>
            <consortium name="The Broad Institute Genomics Platform"/>
            <consortium name="The Broad Institute Genome Sequencing Center for Infectious Disease"/>
            <person name="Wu L."/>
            <person name="Ma J."/>
        </authorList>
    </citation>
    <scope>NUCLEOTIDE SEQUENCE [LARGE SCALE GENOMIC DNA]</scope>
    <source>
        <strain evidence="1 2">JCM 13002</strain>
    </source>
</reference>
<name>A0ABN1U4N7_9ACTN</name>
<accession>A0ABN1U4N7</accession>
<evidence type="ECO:0000313" key="1">
    <source>
        <dbReference type="EMBL" id="GAA1118247.1"/>
    </source>
</evidence>
<dbReference type="NCBIfam" id="NF045560">
    <property type="entry name" value="aroma_sacti_dom"/>
    <property type="match status" value="1"/>
</dbReference>
<evidence type="ECO:0000313" key="2">
    <source>
        <dbReference type="Proteomes" id="UP001499987"/>
    </source>
</evidence>
<sequence length="67" mass="7012">MNPADDPVLTALAAAGFPVATFTDEQLGVFRTLGAEELALLLDLMARLDEVEPEVQAHTTVAGGALF</sequence>
<organism evidence="1 2">
    <name type="scientific">Kitasatospora arboriphila</name>
    <dbReference type="NCBI Taxonomy" id="258052"/>
    <lineage>
        <taxon>Bacteria</taxon>
        <taxon>Bacillati</taxon>
        <taxon>Actinomycetota</taxon>
        <taxon>Actinomycetes</taxon>
        <taxon>Kitasatosporales</taxon>
        <taxon>Streptomycetaceae</taxon>
        <taxon>Kitasatospora</taxon>
    </lineage>
</organism>
<dbReference type="InterPro" id="IPR054632">
    <property type="entry name" value="Aroma_sacti_dom"/>
</dbReference>
<gene>
    <name evidence="1" type="ORF">GCM10009663_67830</name>
</gene>
<protein>
    <submittedName>
        <fullName evidence="1">Uncharacterized protein</fullName>
    </submittedName>
</protein>
<dbReference type="RefSeq" id="WP_344627558.1">
    <property type="nucleotide sequence ID" value="NZ_BAAALD010000107.1"/>
</dbReference>
<comment type="caution">
    <text evidence="1">The sequence shown here is derived from an EMBL/GenBank/DDBJ whole genome shotgun (WGS) entry which is preliminary data.</text>
</comment>
<dbReference type="Proteomes" id="UP001499987">
    <property type="component" value="Unassembled WGS sequence"/>
</dbReference>